<evidence type="ECO:0000313" key="2">
    <source>
        <dbReference type="Proteomes" id="UP000006362"/>
    </source>
</evidence>
<dbReference type="EMBL" id="CP002444">
    <property type="protein sequence ID" value="ADU97178.1"/>
    <property type="molecule type" value="Genomic_DNA"/>
</dbReference>
<sequence length="244" mass="26825">MVRPEIRFYRRFQKPEGFASFEIAAGESDLWIAVPKGVPVVPLREALLERLLQVRAQIEEFGRRRREFITSLEPVEVPLFAPAVVRKMASEAARVGVGPMAGVAGAINFFLADLFEEFGAEEFIVENGGDVYVHRRQPFTVALFPPGAVRLTLGLELPSGTWGISTSSRRIGHSLSLGNASLATAVCPDPVLSDCCATYLGNSTSPEDARQRAERLYRELKVCGVVLIEGKFVFAGDLRFVKLV</sequence>
<dbReference type="AlphaFoldDB" id="E8T2W9"/>
<dbReference type="InterPro" id="IPR003374">
    <property type="entry name" value="ApbE-like_sf"/>
</dbReference>
<dbReference type="HOGENOM" id="CLU_074757_1_0_0"/>
<protein>
    <submittedName>
        <fullName evidence="1">ApbE family lipoprotein</fullName>
    </submittedName>
</protein>
<keyword evidence="1" id="KW-0449">Lipoprotein</keyword>
<dbReference type="OrthoDB" id="9787842at2"/>
<dbReference type="STRING" id="648996.Theam_1214"/>
<dbReference type="KEGG" id="tam:Theam_1214"/>
<proteinExistence type="predicted"/>
<accession>E8T2W9</accession>
<keyword evidence="2" id="KW-1185">Reference proteome</keyword>
<dbReference type="Proteomes" id="UP000006362">
    <property type="component" value="Chromosome"/>
</dbReference>
<organism evidence="1 2">
    <name type="scientific">Thermovibrio ammonificans (strain DSM 15698 / JCM 12110 / HB-1)</name>
    <dbReference type="NCBI Taxonomy" id="648996"/>
    <lineage>
        <taxon>Bacteria</taxon>
        <taxon>Pseudomonadati</taxon>
        <taxon>Aquificota</taxon>
        <taxon>Aquificia</taxon>
        <taxon>Desulfurobacteriales</taxon>
        <taxon>Desulfurobacteriaceae</taxon>
        <taxon>Thermovibrio</taxon>
    </lineage>
</organism>
<name>E8T2W9_THEA1</name>
<dbReference type="Gene3D" id="3.10.520.10">
    <property type="entry name" value="ApbE-like domains"/>
    <property type="match status" value="1"/>
</dbReference>
<gene>
    <name evidence="1" type="ordered locus">Theam_1214</name>
</gene>
<dbReference type="RefSeq" id="WP_013537964.1">
    <property type="nucleotide sequence ID" value="NC_014926.1"/>
</dbReference>
<reference evidence="1" key="1">
    <citation type="submission" date="2011-01" db="EMBL/GenBank/DDBJ databases">
        <title>Complete sequence of chromosome of Thermovibrio ammonificans HB-1.</title>
        <authorList>
            <consortium name="US DOE Joint Genome Institute"/>
            <person name="Lucas S."/>
            <person name="Copeland A."/>
            <person name="Lapidus A."/>
            <person name="Cheng J.-F."/>
            <person name="Goodwin L."/>
            <person name="Pitluck S."/>
            <person name="Davenport K."/>
            <person name="Detter J.C."/>
            <person name="Han C."/>
            <person name="Tapia R."/>
            <person name="Land M."/>
            <person name="Hauser L."/>
            <person name="Kyrpides N."/>
            <person name="Ivanova N."/>
            <person name="Ovchinnikova G."/>
            <person name="Vetriani C."/>
            <person name="Woyke T."/>
        </authorList>
    </citation>
    <scope>NUCLEOTIDE SEQUENCE [LARGE SCALE GENOMIC DNA]</scope>
    <source>
        <strain evidence="1">HB-1</strain>
    </source>
</reference>
<dbReference type="eggNOG" id="COG2122">
    <property type="taxonomic scope" value="Bacteria"/>
</dbReference>
<dbReference type="SUPFAM" id="SSF143631">
    <property type="entry name" value="ApbE-like"/>
    <property type="match status" value="1"/>
</dbReference>
<evidence type="ECO:0000313" key="1">
    <source>
        <dbReference type="EMBL" id="ADU97178.1"/>
    </source>
</evidence>